<dbReference type="InterPro" id="IPR038577">
    <property type="entry name" value="GT10-like_C_sf"/>
</dbReference>
<protein>
    <recommendedName>
        <fullName evidence="5">Fucosyltransferase</fullName>
        <ecNumber evidence="5">2.4.1.-</ecNumber>
    </recommendedName>
</protein>
<evidence type="ECO:0000256" key="5">
    <source>
        <dbReference type="RuleBase" id="RU003832"/>
    </source>
</evidence>
<dbReference type="GO" id="GO:0008417">
    <property type="term" value="F:fucosyltransferase activity"/>
    <property type="evidence" value="ECO:0007669"/>
    <property type="project" value="InterPro"/>
</dbReference>
<dbReference type="GO" id="GO:0032580">
    <property type="term" value="C:Golgi cisterna membrane"/>
    <property type="evidence" value="ECO:0007669"/>
    <property type="project" value="UniProtKB-SubCell"/>
</dbReference>
<dbReference type="Gene3D" id="3.40.50.11660">
    <property type="entry name" value="Glycosyl transferase family 10, C-terminal domain"/>
    <property type="match status" value="1"/>
</dbReference>
<keyword evidence="4 5" id="KW-0808">Transferase</keyword>
<dbReference type="SUPFAM" id="SSF53756">
    <property type="entry name" value="UDP-Glycosyltransferase/glycogen phosphorylase"/>
    <property type="match status" value="1"/>
</dbReference>
<dbReference type="OrthoDB" id="427096at2759"/>
<reference evidence="7 8" key="1">
    <citation type="submission" date="2017-03" db="EMBL/GenBank/DDBJ databases">
        <title>WGS assembly of Porphyra umbilicalis.</title>
        <authorList>
            <person name="Brawley S.H."/>
            <person name="Blouin N.A."/>
            <person name="Ficko-Blean E."/>
            <person name="Wheeler G.L."/>
            <person name="Lohr M."/>
            <person name="Goodson H.V."/>
            <person name="Jenkins J.W."/>
            <person name="Blaby-Haas C.E."/>
            <person name="Helliwell K.E."/>
            <person name="Chan C."/>
            <person name="Marriage T."/>
            <person name="Bhattacharya D."/>
            <person name="Klein A.S."/>
            <person name="Badis Y."/>
            <person name="Brodie J."/>
            <person name="Cao Y."/>
            <person name="Collen J."/>
            <person name="Dittami S.M."/>
            <person name="Gachon C.M."/>
            <person name="Green B.R."/>
            <person name="Karpowicz S."/>
            <person name="Kim J.W."/>
            <person name="Kudahl U."/>
            <person name="Lin S."/>
            <person name="Michel G."/>
            <person name="Mittag M."/>
            <person name="Olson B.J."/>
            <person name="Pangilinan J."/>
            <person name="Peng Y."/>
            <person name="Qiu H."/>
            <person name="Shu S."/>
            <person name="Singer J.T."/>
            <person name="Smith A.G."/>
            <person name="Sprecher B.N."/>
            <person name="Wagner V."/>
            <person name="Wang W."/>
            <person name="Wang Z.-Y."/>
            <person name="Yan J."/>
            <person name="Yarish C."/>
            <person name="Zoeuner-Riek S."/>
            <person name="Zhuang Y."/>
            <person name="Zou Y."/>
            <person name="Lindquist E.A."/>
            <person name="Grimwood J."/>
            <person name="Barry K."/>
            <person name="Rokhsar D.S."/>
            <person name="Schmutz J."/>
            <person name="Stiller J.W."/>
            <person name="Grossman A.R."/>
            <person name="Prochnik S.E."/>
        </authorList>
    </citation>
    <scope>NUCLEOTIDE SEQUENCE [LARGE SCALE GENOMIC DNA]</scope>
    <source>
        <strain evidence="7">4086291</strain>
    </source>
</reference>
<dbReference type="PANTHER" id="PTHR11929:SF220">
    <property type="entry name" value="FUCOSYLTRANSFERASE"/>
    <property type="match status" value="1"/>
</dbReference>
<evidence type="ECO:0000259" key="6">
    <source>
        <dbReference type="Pfam" id="PF00852"/>
    </source>
</evidence>
<keyword evidence="3 5" id="KW-0328">Glycosyltransferase</keyword>
<dbReference type="AlphaFoldDB" id="A0A1X6NV01"/>
<evidence type="ECO:0000256" key="4">
    <source>
        <dbReference type="ARBA" id="ARBA00022679"/>
    </source>
</evidence>
<dbReference type="UniPathway" id="UPA00378"/>
<comment type="pathway">
    <text evidence="1">Protein modification; protein glycosylation.</text>
</comment>
<gene>
    <name evidence="7" type="ORF">BU14_0434s0004</name>
</gene>
<evidence type="ECO:0000313" key="8">
    <source>
        <dbReference type="Proteomes" id="UP000218209"/>
    </source>
</evidence>
<dbReference type="Pfam" id="PF00852">
    <property type="entry name" value="Glyco_transf_10"/>
    <property type="match status" value="1"/>
</dbReference>
<dbReference type="InterPro" id="IPR055270">
    <property type="entry name" value="Glyco_tran_10_C"/>
</dbReference>
<dbReference type="EC" id="2.4.1.-" evidence="5"/>
<comment type="similarity">
    <text evidence="2 5">Belongs to the glycosyltransferase 10 family.</text>
</comment>
<keyword evidence="8" id="KW-1185">Reference proteome</keyword>
<evidence type="ECO:0000313" key="7">
    <source>
        <dbReference type="EMBL" id="OSX72441.1"/>
    </source>
</evidence>
<dbReference type="Proteomes" id="UP000218209">
    <property type="component" value="Unassembled WGS sequence"/>
</dbReference>
<dbReference type="EMBL" id="KV919061">
    <property type="protein sequence ID" value="OSX72441.1"/>
    <property type="molecule type" value="Genomic_DNA"/>
</dbReference>
<evidence type="ECO:0000256" key="3">
    <source>
        <dbReference type="ARBA" id="ARBA00022676"/>
    </source>
</evidence>
<comment type="subcellular location">
    <subcellularLocation>
        <location evidence="5">Golgi apparatus</location>
        <location evidence="5">Golgi stack membrane</location>
        <topology evidence="5">Single-pass type II membrane protein</topology>
    </subcellularLocation>
</comment>
<keyword evidence="5" id="KW-0812">Transmembrane</keyword>
<sequence>MESEAYYASVKLTRETLEGFDIVTTTRLGSDVPILYPAWGSYDFFAPRSTAPGVVVNGSRVMAAAAITNCAAKNGRMGVLVDLLAAGVSVHNYGRCVRSLTADGAGGPLPPATAAALTTGRLPLNGTAADGGPAGWVGQKMGVLPHYKFVLAFENSNVDDYVTEKIYHAWAAGALPVYLGARNVGAFAPGGGGSYLDVADFANVAALAAEMRRLDADDAAYAAHFAWKDRPVVPAFARLLARTSDVHVACRLCVKAKELLDAELGG</sequence>
<keyword evidence="5" id="KW-0472">Membrane</keyword>
<dbReference type="InterPro" id="IPR001503">
    <property type="entry name" value="Glyco_trans_10"/>
</dbReference>
<dbReference type="PANTHER" id="PTHR11929">
    <property type="entry name" value="ALPHA- 1,3 -FUCOSYLTRANSFERASE"/>
    <property type="match status" value="1"/>
</dbReference>
<feature type="domain" description="Fucosyltransferase C-terminal" evidence="6">
    <location>
        <begin position="144"/>
        <end position="257"/>
    </location>
</feature>
<organism evidence="7 8">
    <name type="scientific">Porphyra umbilicalis</name>
    <name type="common">Purple laver</name>
    <name type="synonym">Red alga</name>
    <dbReference type="NCBI Taxonomy" id="2786"/>
    <lineage>
        <taxon>Eukaryota</taxon>
        <taxon>Rhodophyta</taxon>
        <taxon>Bangiophyceae</taxon>
        <taxon>Bangiales</taxon>
        <taxon>Bangiaceae</taxon>
        <taxon>Porphyra</taxon>
    </lineage>
</organism>
<proteinExistence type="inferred from homology"/>
<evidence type="ECO:0000256" key="2">
    <source>
        <dbReference type="ARBA" id="ARBA00008919"/>
    </source>
</evidence>
<name>A0A1X6NV01_PORUM</name>
<evidence type="ECO:0000256" key="1">
    <source>
        <dbReference type="ARBA" id="ARBA00004922"/>
    </source>
</evidence>
<accession>A0A1X6NV01</accession>
<keyword evidence="5" id="KW-0333">Golgi apparatus</keyword>